<evidence type="ECO:0000313" key="2">
    <source>
        <dbReference type="Proteomes" id="UP001148312"/>
    </source>
</evidence>
<organism evidence="1 2">
    <name type="scientific">Penicillium diatomitis</name>
    <dbReference type="NCBI Taxonomy" id="2819901"/>
    <lineage>
        <taxon>Eukaryota</taxon>
        <taxon>Fungi</taxon>
        <taxon>Dikarya</taxon>
        <taxon>Ascomycota</taxon>
        <taxon>Pezizomycotina</taxon>
        <taxon>Eurotiomycetes</taxon>
        <taxon>Eurotiomycetidae</taxon>
        <taxon>Eurotiales</taxon>
        <taxon>Aspergillaceae</taxon>
        <taxon>Penicillium</taxon>
    </lineage>
</organism>
<keyword evidence="2" id="KW-1185">Reference proteome</keyword>
<dbReference type="Proteomes" id="UP001148312">
    <property type="component" value="Unassembled WGS sequence"/>
</dbReference>
<dbReference type="GeneID" id="81628241"/>
<comment type="caution">
    <text evidence="1">The sequence shown here is derived from an EMBL/GenBank/DDBJ whole genome shotgun (WGS) entry which is preliminary data.</text>
</comment>
<protein>
    <submittedName>
        <fullName evidence="1">Uncharacterized protein</fullName>
    </submittedName>
</protein>
<name>A0A9W9WTR2_9EURO</name>
<gene>
    <name evidence="1" type="ORF">N7539_008391</name>
</gene>
<reference evidence="1" key="2">
    <citation type="journal article" date="2023" name="IMA Fungus">
        <title>Comparative genomic study of the Penicillium genus elucidates a diverse pangenome and 15 lateral gene transfer events.</title>
        <authorList>
            <person name="Petersen C."/>
            <person name="Sorensen T."/>
            <person name="Nielsen M.R."/>
            <person name="Sondergaard T.E."/>
            <person name="Sorensen J.L."/>
            <person name="Fitzpatrick D.A."/>
            <person name="Frisvad J.C."/>
            <person name="Nielsen K.L."/>
        </authorList>
    </citation>
    <scope>NUCLEOTIDE SEQUENCE</scope>
    <source>
        <strain evidence="1">IBT 30728</strain>
    </source>
</reference>
<evidence type="ECO:0000313" key="1">
    <source>
        <dbReference type="EMBL" id="KAJ5475325.1"/>
    </source>
</evidence>
<accession>A0A9W9WTR2</accession>
<dbReference type="RefSeq" id="XP_056787083.1">
    <property type="nucleotide sequence ID" value="XM_056937991.1"/>
</dbReference>
<dbReference type="AlphaFoldDB" id="A0A9W9WTR2"/>
<proteinExistence type="predicted"/>
<sequence length="62" mass="7070">MAIRKNPDAKEFVMDHQLNPKKNYDAPLTTFSGRVHHMAKARVEGETLLPAHVVAEEKMEIQ</sequence>
<reference evidence="1" key="1">
    <citation type="submission" date="2022-12" db="EMBL/GenBank/DDBJ databases">
        <authorList>
            <person name="Petersen C."/>
        </authorList>
    </citation>
    <scope>NUCLEOTIDE SEQUENCE</scope>
    <source>
        <strain evidence="1">IBT 30728</strain>
    </source>
</reference>
<dbReference type="EMBL" id="JAPWDQ010000012">
    <property type="protein sequence ID" value="KAJ5475325.1"/>
    <property type="molecule type" value="Genomic_DNA"/>
</dbReference>